<evidence type="ECO:0000313" key="1">
    <source>
        <dbReference type="EMBL" id="KAJ2789871.1"/>
    </source>
</evidence>
<evidence type="ECO:0000313" key="2">
    <source>
        <dbReference type="Proteomes" id="UP001140094"/>
    </source>
</evidence>
<dbReference type="AlphaFoldDB" id="A0A9W8HQY7"/>
<organism evidence="1 2">
    <name type="scientific">Coemansia guatemalensis</name>
    <dbReference type="NCBI Taxonomy" id="2761395"/>
    <lineage>
        <taxon>Eukaryota</taxon>
        <taxon>Fungi</taxon>
        <taxon>Fungi incertae sedis</taxon>
        <taxon>Zoopagomycota</taxon>
        <taxon>Kickxellomycotina</taxon>
        <taxon>Kickxellomycetes</taxon>
        <taxon>Kickxellales</taxon>
        <taxon>Kickxellaceae</taxon>
        <taxon>Coemansia</taxon>
    </lineage>
</organism>
<dbReference type="Proteomes" id="UP001140094">
    <property type="component" value="Unassembled WGS sequence"/>
</dbReference>
<gene>
    <name evidence="1" type="ORF">H4R20_007104</name>
</gene>
<feature type="non-terminal residue" evidence="1">
    <location>
        <position position="141"/>
    </location>
</feature>
<dbReference type="OrthoDB" id="21151at2759"/>
<sequence length="141" mass="15945">MDLITRGFRLPVSNAPLQLSQNRPGRGTLFAAQHMRQTIGLVLFQNIKALTDIALDTDIADECSNIGLYKELRDASAECMVLIEYYKDPECVLSLEYLRQAFAAQFTLRRLWLEYVLACFRIAADSDNNSQIQLLGLLQST</sequence>
<name>A0A9W8HQY7_9FUNG</name>
<dbReference type="EMBL" id="JANBUO010003682">
    <property type="protein sequence ID" value="KAJ2789871.1"/>
    <property type="molecule type" value="Genomic_DNA"/>
</dbReference>
<comment type="caution">
    <text evidence="1">The sequence shown here is derived from an EMBL/GenBank/DDBJ whole genome shotgun (WGS) entry which is preliminary data.</text>
</comment>
<keyword evidence="2" id="KW-1185">Reference proteome</keyword>
<reference evidence="1" key="1">
    <citation type="submission" date="2022-07" db="EMBL/GenBank/DDBJ databases">
        <title>Phylogenomic reconstructions and comparative analyses of Kickxellomycotina fungi.</title>
        <authorList>
            <person name="Reynolds N.K."/>
            <person name="Stajich J.E."/>
            <person name="Barry K."/>
            <person name="Grigoriev I.V."/>
            <person name="Crous P."/>
            <person name="Smith M.E."/>
        </authorList>
    </citation>
    <scope>NUCLEOTIDE SEQUENCE</scope>
    <source>
        <strain evidence="1">NRRL 1565</strain>
    </source>
</reference>
<proteinExistence type="predicted"/>
<protein>
    <submittedName>
        <fullName evidence="1">Uncharacterized protein</fullName>
    </submittedName>
</protein>
<accession>A0A9W8HQY7</accession>